<reference evidence="1 2" key="1">
    <citation type="submission" date="2013-08" db="EMBL/GenBank/DDBJ databases">
        <authorList>
            <person name="Weinstock G."/>
            <person name="Sodergren E."/>
            <person name="Wylie T."/>
            <person name="Fulton L."/>
            <person name="Fulton R."/>
            <person name="Fronick C."/>
            <person name="O'Laughlin M."/>
            <person name="Godfrey J."/>
            <person name="Miner T."/>
            <person name="Herter B."/>
            <person name="Appelbaum E."/>
            <person name="Cordes M."/>
            <person name="Lek S."/>
            <person name="Wollam A."/>
            <person name="Pepin K.H."/>
            <person name="Palsikar V.B."/>
            <person name="Mitreva M."/>
            <person name="Wilson R.K."/>
        </authorList>
    </citation>
    <scope>NUCLEOTIDE SEQUENCE [LARGE SCALE GENOMIC DNA]</scope>
    <source>
        <strain evidence="1 2">F0542</strain>
    </source>
</reference>
<dbReference type="Proteomes" id="UP000016536">
    <property type="component" value="Unassembled WGS sequence"/>
</dbReference>
<dbReference type="HOGENOM" id="CLU_3113664_0_0_11"/>
<proteinExistence type="predicted"/>
<sequence length="50" mass="4977">MGRIPLTASVTGAGDGERLEDAGPGLPCLGQHLACAPTHDHVTGAIKVGQ</sequence>
<dbReference type="EMBL" id="AWSE01000011">
    <property type="protein sequence ID" value="ERH25733.1"/>
    <property type="molecule type" value="Genomic_DNA"/>
</dbReference>
<organism evidence="1 2">
    <name type="scientific">Actinomyces johnsonii F0542</name>
    <dbReference type="NCBI Taxonomy" id="1321818"/>
    <lineage>
        <taxon>Bacteria</taxon>
        <taxon>Bacillati</taxon>
        <taxon>Actinomycetota</taxon>
        <taxon>Actinomycetes</taxon>
        <taxon>Actinomycetales</taxon>
        <taxon>Actinomycetaceae</taxon>
        <taxon>Actinomyces</taxon>
    </lineage>
</organism>
<comment type="caution">
    <text evidence="1">The sequence shown here is derived from an EMBL/GenBank/DDBJ whole genome shotgun (WGS) entry which is preliminary data.</text>
</comment>
<keyword evidence="2" id="KW-1185">Reference proteome</keyword>
<accession>U1S1F5</accession>
<dbReference type="AlphaFoldDB" id="U1S1F5"/>
<evidence type="ECO:0000313" key="1">
    <source>
        <dbReference type="EMBL" id="ERH25733.1"/>
    </source>
</evidence>
<evidence type="ECO:0000313" key="2">
    <source>
        <dbReference type="Proteomes" id="UP000016536"/>
    </source>
</evidence>
<protein>
    <submittedName>
        <fullName evidence="1">Uncharacterized protein</fullName>
    </submittedName>
</protein>
<gene>
    <name evidence="1" type="ORF">HMPREF1979_00178</name>
</gene>
<name>U1S1F5_9ACTO</name>